<reference evidence="2 3" key="1">
    <citation type="submission" date="2019-05" db="EMBL/GenBank/DDBJ databases">
        <title>Mikania micrantha, genome provides insights into the molecular mechanism of rapid growth.</title>
        <authorList>
            <person name="Liu B."/>
        </authorList>
    </citation>
    <scope>NUCLEOTIDE SEQUENCE [LARGE SCALE GENOMIC DNA]</scope>
    <source>
        <strain evidence="2">NLD-2019</strain>
        <tissue evidence="2">Leaf</tissue>
    </source>
</reference>
<evidence type="ECO:0000313" key="3">
    <source>
        <dbReference type="Proteomes" id="UP000326396"/>
    </source>
</evidence>
<proteinExistence type="predicted"/>
<name>A0A5N6M8W8_9ASTR</name>
<dbReference type="Proteomes" id="UP000326396">
    <property type="component" value="Linkage Group LG6"/>
</dbReference>
<comment type="caution">
    <text evidence="2">The sequence shown here is derived from an EMBL/GenBank/DDBJ whole genome shotgun (WGS) entry which is preliminary data.</text>
</comment>
<evidence type="ECO:0000256" key="1">
    <source>
        <dbReference type="SAM" id="MobiDB-lite"/>
    </source>
</evidence>
<feature type="region of interest" description="Disordered" evidence="1">
    <location>
        <begin position="1"/>
        <end position="116"/>
    </location>
</feature>
<dbReference type="AlphaFoldDB" id="A0A5N6M8W8"/>
<dbReference type="EMBL" id="SZYD01000016">
    <property type="protein sequence ID" value="KAD3336138.1"/>
    <property type="molecule type" value="Genomic_DNA"/>
</dbReference>
<feature type="region of interest" description="Disordered" evidence="1">
    <location>
        <begin position="134"/>
        <end position="155"/>
    </location>
</feature>
<gene>
    <name evidence="2" type="ORF">E3N88_31657</name>
</gene>
<organism evidence="2 3">
    <name type="scientific">Mikania micrantha</name>
    <name type="common">bitter vine</name>
    <dbReference type="NCBI Taxonomy" id="192012"/>
    <lineage>
        <taxon>Eukaryota</taxon>
        <taxon>Viridiplantae</taxon>
        <taxon>Streptophyta</taxon>
        <taxon>Embryophyta</taxon>
        <taxon>Tracheophyta</taxon>
        <taxon>Spermatophyta</taxon>
        <taxon>Magnoliopsida</taxon>
        <taxon>eudicotyledons</taxon>
        <taxon>Gunneridae</taxon>
        <taxon>Pentapetalae</taxon>
        <taxon>asterids</taxon>
        <taxon>campanulids</taxon>
        <taxon>Asterales</taxon>
        <taxon>Asteraceae</taxon>
        <taxon>Asteroideae</taxon>
        <taxon>Heliantheae alliance</taxon>
        <taxon>Eupatorieae</taxon>
        <taxon>Mikania</taxon>
    </lineage>
</organism>
<accession>A0A5N6M8W8</accession>
<sequence length="155" mass="17514">MVFPVKSKTSSPSLKQHSRVKTLVTTTTVHRIKGRRRGQDDEDDRSSQRQSTKVDGHGLSEKKKKSIGDWTLDPPSLPKPKSSRPHILFSSVPDGRHPMTTSPATSERNSRPLNLSPLWRHLSDIRRLPRLAPRRQQYSHPHSVSDHLLPLSGSI</sequence>
<evidence type="ECO:0000313" key="2">
    <source>
        <dbReference type="EMBL" id="KAD3336138.1"/>
    </source>
</evidence>
<keyword evidence="3" id="KW-1185">Reference proteome</keyword>
<feature type="compositionally biased region" description="Basic and acidic residues" evidence="1">
    <location>
        <begin position="52"/>
        <end position="61"/>
    </location>
</feature>
<protein>
    <submittedName>
        <fullName evidence="2">Uncharacterized protein</fullName>
    </submittedName>
</protein>
<feature type="compositionally biased region" description="Polar residues" evidence="1">
    <location>
        <begin position="99"/>
        <end position="113"/>
    </location>
</feature>